<protein>
    <recommendedName>
        <fullName evidence="7">Endolytic murein transglycosylase</fullName>
        <ecNumber evidence="7">4.2.2.29</ecNumber>
    </recommendedName>
    <alternativeName>
        <fullName evidence="7">Peptidoglycan lytic transglycosylase</fullName>
    </alternativeName>
    <alternativeName>
        <fullName evidence="7">Peptidoglycan polymerization terminase</fullName>
    </alternativeName>
</protein>
<dbReference type="GO" id="GO:0009252">
    <property type="term" value="P:peptidoglycan biosynthetic process"/>
    <property type="evidence" value="ECO:0007669"/>
    <property type="project" value="UniProtKB-UniRule"/>
</dbReference>
<sequence length="345" mass="39642">MIRKVFLSQWFRLLLACVLAITLSAGLYLWKWLHTPTEVPAEYRTYELKAGDSLHRVIYHFYRQQSFTFPRILILYAKLTETTNVKLGEYELPDQISPVELLHLFHAGKVKQRTLTLVEGITFADAVREISGQQHIQTVLADHSADTLKTRLGIDHTTPEGWLFPDTYVYSKHTSDWDLIQQAYRRMRDVLEAEWQDRASDLPYKNAYEALIMASIVEKETGAPHERAEIAGVFVRRLQRGMRLQTDPTVIYGMGDQYQGKIRRKNLREPTPYNTYMINGLPPTPIALPGREAIHAALHPAEGKTLFFVAKGDGTHQFSVTLAEHEAAVKKYQLQRSSNYRSTLQ</sequence>
<keyword evidence="4 7" id="KW-0472">Membrane</keyword>
<dbReference type="GO" id="GO:0005886">
    <property type="term" value="C:plasma membrane"/>
    <property type="evidence" value="ECO:0007669"/>
    <property type="project" value="UniProtKB-UniRule"/>
</dbReference>
<reference evidence="8" key="1">
    <citation type="submission" date="2020-03" db="EMBL/GenBank/DDBJ databases">
        <authorList>
            <person name="Guo F."/>
        </authorList>
    </citation>
    <scope>NUCLEOTIDE SEQUENCE</scope>
    <source>
        <strain evidence="8">JCM 30134</strain>
    </source>
</reference>
<comment type="similarity">
    <text evidence="7">Belongs to the transglycosylase MltG family.</text>
</comment>
<dbReference type="RefSeq" id="WP_167183757.1">
    <property type="nucleotide sequence ID" value="NZ_JAAONZ010000004.1"/>
</dbReference>
<comment type="catalytic activity">
    <reaction evidence="7">
        <text>a peptidoglycan chain = a peptidoglycan chain with N-acetyl-1,6-anhydromuramyl-[peptide] at the reducing end + a peptidoglycan chain with N-acetylglucosamine at the non-reducing end.</text>
        <dbReference type="EC" id="4.2.2.29"/>
    </reaction>
</comment>
<proteinExistence type="inferred from homology"/>
<dbReference type="AlphaFoldDB" id="A0A9E5MKD6"/>
<keyword evidence="7" id="KW-0997">Cell inner membrane</keyword>
<keyword evidence="6 7" id="KW-0961">Cell wall biogenesis/degradation</keyword>
<keyword evidence="2 7" id="KW-0812">Transmembrane</keyword>
<evidence type="ECO:0000256" key="2">
    <source>
        <dbReference type="ARBA" id="ARBA00022692"/>
    </source>
</evidence>
<evidence type="ECO:0000256" key="4">
    <source>
        <dbReference type="ARBA" id="ARBA00023136"/>
    </source>
</evidence>
<gene>
    <name evidence="7 8" type="primary">mltG</name>
    <name evidence="8" type="ORF">G8770_06770</name>
</gene>
<dbReference type="HAMAP" id="MF_02065">
    <property type="entry name" value="MltG"/>
    <property type="match status" value="1"/>
</dbReference>
<evidence type="ECO:0000256" key="5">
    <source>
        <dbReference type="ARBA" id="ARBA00023239"/>
    </source>
</evidence>
<dbReference type="EMBL" id="JAAONZ010000004">
    <property type="protein sequence ID" value="NHO65242.1"/>
    <property type="molecule type" value="Genomic_DNA"/>
</dbReference>
<evidence type="ECO:0000256" key="1">
    <source>
        <dbReference type="ARBA" id="ARBA00022475"/>
    </source>
</evidence>
<keyword evidence="1 7" id="KW-1003">Cell membrane</keyword>
<accession>A0A9E5MKD6</accession>
<dbReference type="Proteomes" id="UP000787472">
    <property type="component" value="Unassembled WGS sequence"/>
</dbReference>
<evidence type="ECO:0000313" key="9">
    <source>
        <dbReference type="Proteomes" id="UP000787472"/>
    </source>
</evidence>
<comment type="function">
    <text evidence="7">Functions as a peptidoglycan terminase that cleaves nascent peptidoglycan strands endolytically to terminate their elongation.</text>
</comment>
<dbReference type="GO" id="GO:0071555">
    <property type="term" value="P:cell wall organization"/>
    <property type="evidence" value="ECO:0007669"/>
    <property type="project" value="UniProtKB-KW"/>
</dbReference>
<dbReference type="InterPro" id="IPR003770">
    <property type="entry name" value="MLTG-like"/>
</dbReference>
<dbReference type="PANTHER" id="PTHR30518">
    <property type="entry name" value="ENDOLYTIC MUREIN TRANSGLYCOSYLASE"/>
    <property type="match status" value="1"/>
</dbReference>
<evidence type="ECO:0000256" key="7">
    <source>
        <dbReference type="HAMAP-Rule" id="MF_02065"/>
    </source>
</evidence>
<dbReference type="CDD" id="cd08010">
    <property type="entry name" value="MltG_like"/>
    <property type="match status" value="1"/>
</dbReference>
<evidence type="ECO:0000256" key="6">
    <source>
        <dbReference type="ARBA" id="ARBA00023316"/>
    </source>
</evidence>
<keyword evidence="5 7" id="KW-0456">Lyase</keyword>
<organism evidence="8 9">
    <name type="scientific">Pseudomaricurvus hydrocarbonicus</name>
    <dbReference type="NCBI Taxonomy" id="1470433"/>
    <lineage>
        <taxon>Bacteria</taxon>
        <taxon>Pseudomonadati</taxon>
        <taxon>Pseudomonadota</taxon>
        <taxon>Gammaproteobacteria</taxon>
        <taxon>Cellvibrionales</taxon>
        <taxon>Cellvibrionaceae</taxon>
        <taxon>Pseudomaricurvus</taxon>
    </lineage>
</organism>
<keyword evidence="9" id="KW-1185">Reference proteome</keyword>
<dbReference type="PANTHER" id="PTHR30518:SF2">
    <property type="entry name" value="ENDOLYTIC MUREIN TRANSGLYCOSYLASE"/>
    <property type="match status" value="1"/>
</dbReference>
<evidence type="ECO:0000256" key="3">
    <source>
        <dbReference type="ARBA" id="ARBA00022989"/>
    </source>
</evidence>
<dbReference type="Pfam" id="PF02618">
    <property type="entry name" value="YceG"/>
    <property type="match status" value="1"/>
</dbReference>
<dbReference type="GO" id="GO:0008932">
    <property type="term" value="F:lytic endotransglycosylase activity"/>
    <property type="evidence" value="ECO:0007669"/>
    <property type="project" value="UniProtKB-UniRule"/>
</dbReference>
<dbReference type="EC" id="4.2.2.29" evidence="7"/>
<keyword evidence="3 7" id="KW-1133">Transmembrane helix</keyword>
<name>A0A9E5MKD6_9GAMM</name>
<comment type="caution">
    <text evidence="8">The sequence shown here is derived from an EMBL/GenBank/DDBJ whole genome shotgun (WGS) entry which is preliminary data.</text>
</comment>
<dbReference type="NCBIfam" id="TIGR00247">
    <property type="entry name" value="endolytic transglycosylase MltG"/>
    <property type="match status" value="1"/>
</dbReference>
<feature type="site" description="Important for catalytic activity" evidence="7">
    <location>
        <position position="220"/>
    </location>
</feature>
<dbReference type="Gene3D" id="3.30.160.60">
    <property type="entry name" value="Classic Zinc Finger"/>
    <property type="match status" value="1"/>
</dbReference>
<evidence type="ECO:0000313" key="8">
    <source>
        <dbReference type="EMBL" id="NHO65242.1"/>
    </source>
</evidence>